<evidence type="ECO:0000313" key="2">
    <source>
        <dbReference type="Proteomes" id="UP000012092"/>
    </source>
</evidence>
<dbReference type="AlphaFoldDB" id="M6R689"/>
<dbReference type="Proteomes" id="UP000012092">
    <property type="component" value="Unassembled WGS sequence"/>
</dbReference>
<gene>
    <name evidence="1" type="ORF">LEP1GSC116_0087</name>
</gene>
<proteinExistence type="predicted"/>
<protein>
    <submittedName>
        <fullName evidence="1">Uncharacterized protein</fullName>
    </submittedName>
</protein>
<sequence length="39" mass="4571">MFLPILRFPNFHIYSSKTFSNGPVYSIEESFSLLPSYKI</sequence>
<organism evidence="1 2">
    <name type="scientific">Leptospira interrogans serovar Icterohaemorrhagiae str. Verdun HP</name>
    <dbReference type="NCBI Taxonomy" id="1049910"/>
    <lineage>
        <taxon>Bacteria</taxon>
        <taxon>Pseudomonadati</taxon>
        <taxon>Spirochaetota</taxon>
        <taxon>Spirochaetia</taxon>
        <taxon>Leptospirales</taxon>
        <taxon>Leptospiraceae</taxon>
        <taxon>Leptospira</taxon>
    </lineage>
</organism>
<dbReference type="EMBL" id="AHNZ02000797">
    <property type="protein sequence ID" value="EMO03667.1"/>
    <property type="molecule type" value="Genomic_DNA"/>
</dbReference>
<name>M6R689_LEPIR</name>
<evidence type="ECO:0000313" key="1">
    <source>
        <dbReference type="EMBL" id="EMO03667.1"/>
    </source>
</evidence>
<accession>M6R689</accession>
<reference evidence="1 2" key="1">
    <citation type="submission" date="2013-01" db="EMBL/GenBank/DDBJ databases">
        <authorList>
            <person name="Harkins D.M."/>
            <person name="Durkin A.S."/>
            <person name="Brinkac L.M."/>
            <person name="Haft D.H."/>
            <person name="Selengut J.D."/>
            <person name="Sanka R."/>
            <person name="DePew J."/>
            <person name="Purushe J."/>
            <person name="Picardeau M."/>
            <person name="Werts C."/>
            <person name="Goarant C."/>
            <person name="Vinetz J.M."/>
            <person name="Sutton G.G."/>
            <person name="Nierman W.C."/>
            <person name="Fouts D.E."/>
        </authorList>
    </citation>
    <scope>NUCLEOTIDE SEQUENCE [LARGE SCALE GENOMIC DNA]</scope>
    <source>
        <strain evidence="1 2">Verdun HP</strain>
    </source>
</reference>
<comment type="caution">
    <text evidence="1">The sequence shown here is derived from an EMBL/GenBank/DDBJ whole genome shotgun (WGS) entry which is preliminary data.</text>
</comment>